<keyword evidence="2" id="KW-1185">Reference proteome</keyword>
<evidence type="ECO:0000313" key="1">
    <source>
        <dbReference type="EMBL" id="TCO79771.1"/>
    </source>
</evidence>
<name>A0A4R2KYM5_9FIRM</name>
<sequence>MDKNKIKSFAIWARDNLIDVVKNRARYIGIFIDYDGKYNELKAQEVQGGFKLEGKDGVFNLSYEDRVVLVDRINAYEDKKKGFEQVIEEVAYTWFNRFMGLRYIVDSQIILLQYSIIFSDYIIR</sequence>
<dbReference type="AlphaFoldDB" id="A0A4R2KYM5"/>
<dbReference type="EMBL" id="SLWV01000001">
    <property type="protein sequence ID" value="TCO79771.1"/>
    <property type="molecule type" value="Genomic_DNA"/>
</dbReference>
<gene>
    <name evidence="1" type="ORF">EV214_1011</name>
</gene>
<protein>
    <submittedName>
        <fullName evidence="1">Uncharacterized protein</fullName>
    </submittedName>
</protein>
<dbReference type="Proteomes" id="UP000294919">
    <property type="component" value="Unassembled WGS sequence"/>
</dbReference>
<organism evidence="1 2">
    <name type="scientific">Marinisporobacter balticus</name>
    <dbReference type="NCBI Taxonomy" id="2018667"/>
    <lineage>
        <taxon>Bacteria</taxon>
        <taxon>Bacillati</taxon>
        <taxon>Bacillota</taxon>
        <taxon>Clostridia</taxon>
        <taxon>Peptostreptococcales</taxon>
        <taxon>Thermotaleaceae</taxon>
        <taxon>Marinisporobacter</taxon>
    </lineage>
</organism>
<proteinExistence type="predicted"/>
<evidence type="ECO:0000313" key="2">
    <source>
        <dbReference type="Proteomes" id="UP000294919"/>
    </source>
</evidence>
<comment type="caution">
    <text evidence="1">The sequence shown here is derived from an EMBL/GenBank/DDBJ whole genome shotgun (WGS) entry which is preliminary data.</text>
</comment>
<reference evidence="1 2" key="1">
    <citation type="submission" date="2019-03" db="EMBL/GenBank/DDBJ databases">
        <title>Genomic Encyclopedia of Type Strains, Phase IV (KMG-IV): sequencing the most valuable type-strain genomes for metagenomic binning, comparative biology and taxonomic classification.</title>
        <authorList>
            <person name="Goeker M."/>
        </authorList>
    </citation>
    <scope>NUCLEOTIDE SEQUENCE [LARGE SCALE GENOMIC DNA]</scope>
    <source>
        <strain evidence="1 2">DSM 102940</strain>
    </source>
</reference>
<dbReference type="RefSeq" id="WP_132241423.1">
    <property type="nucleotide sequence ID" value="NZ_SLWV01000001.1"/>
</dbReference>
<accession>A0A4R2KYM5</accession>